<feature type="non-terminal residue" evidence="2">
    <location>
        <position position="79"/>
    </location>
</feature>
<name>A0AAD4XPE7_9MAGN</name>
<evidence type="ECO:0000313" key="3">
    <source>
        <dbReference type="Proteomes" id="UP001202328"/>
    </source>
</evidence>
<organism evidence="2 3">
    <name type="scientific">Papaver atlanticum</name>
    <dbReference type="NCBI Taxonomy" id="357466"/>
    <lineage>
        <taxon>Eukaryota</taxon>
        <taxon>Viridiplantae</taxon>
        <taxon>Streptophyta</taxon>
        <taxon>Embryophyta</taxon>
        <taxon>Tracheophyta</taxon>
        <taxon>Spermatophyta</taxon>
        <taxon>Magnoliopsida</taxon>
        <taxon>Ranunculales</taxon>
        <taxon>Papaveraceae</taxon>
        <taxon>Papaveroideae</taxon>
        <taxon>Papaver</taxon>
    </lineage>
</organism>
<feature type="compositionally biased region" description="Low complexity" evidence="1">
    <location>
        <begin position="54"/>
        <end position="63"/>
    </location>
</feature>
<sequence length="79" mass="9036">MLIQVPLQVPSQPDRQIIGPFIEPEYDDDYYEEMYHNIDIEDPGPEWSDWGLNSFDSSASSAQDKSDLSFSGDEGYNQD</sequence>
<keyword evidence="3" id="KW-1185">Reference proteome</keyword>
<feature type="region of interest" description="Disordered" evidence="1">
    <location>
        <begin position="49"/>
        <end position="79"/>
    </location>
</feature>
<protein>
    <submittedName>
        <fullName evidence="2">Uncharacterized protein</fullName>
    </submittedName>
</protein>
<accession>A0AAD4XPE7</accession>
<dbReference type="Proteomes" id="UP001202328">
    <property type="component" value="Unassembled WGS sequence"/>
</dbReference>
<gene>
    <name evidence="2" type="ORF">MKW98_029728</name>
</gene>
<evidence type="ECO:0000313" key="2">
    <source>
        <dbReference type="EMBL" id="KAI3939952.1"/>
    </source>
</evidence>
<reference evidence="2" key="1">
    <citation type="submission" date="2022-04" db="EMBL/GenBank/DDBJ databases">
        <title>A functionally conserved STORR gene fusion in Papaver species that diverged 16.8 million years ago.</title>
        <authorList>
            <person name="Catania T."/>
        </authorList>
    </citation>
    <scope>NUCLEOTIDE SEQUENCE</scope>
    <source>
        <strain evidence="2">S-188037</strain>
    </source>
</reference>
<evidence type="ECO:0000256" key="1">
    <source>
        <dbReference type="SAM" id="MobiDB-lite"/>
    </source>
</evidence>
<proteinExistence type="predicted"/>
<comment type="caution">
    <text evidence="2">The sequence shown here is derived from an EMBL/GenBank/DDBJ whole genome shotgun (WGS) entry which is preliminary data.</text>
</comment>
<dbReference type="AlphaFoldDB" id="A0AAD4XPE7"/>
<dbReference type="EMBL" id="JAJJMB010005286">
    <property type="protein sequence ID" value="KAI3939952.1"/>
    <property type="molecule type" value="Genomic_DNA"/>
</dbReference>